<dbReference type="Proteomes" id="UP000433945">
    <property type="component" value="Unassembled WGS sequence"/>
</dbReference>
<dbReference type="Gene3D" id="1.25.40.10">
    <property type="entry name" value="Tetratricopeptide repeat domain"/>
    <property type="match status" value="1"/>
</dbReference>
<protein>
    <submittedName>
        <fullName evidence="2">Uncharacterized protein</fullName>
    </submittedName>
</protein>
<dbReference type="SMART" id="SM00028">
    <property type="entry name" value="TPR"/>
    <property type="match status" value="2"/>
</dbReference>
<keyword evidence="1" id="KW-0732">Signal</keyword>
<dbReference type="InterPro" id="IPR019734">
    <property type="entry name" value="TPR_rpt"/>
</dbReference>
<dbReference type="AlphaFoldDB" id="A0A6N8HCI3"/>
<evidence type="ECO:0000313" key="2">
    <source>
        <dbReference type="EMBL" id="MUV04234.1"/>
    </source>
</evidence>
<keyword evidence="3" id="KW-1185">Reference proteome</keyword>
<name>A0A6N8HCI3_9FLAO</name>
<feature type="signal peptide" evidence="1">
    <location>
        <begin position="1"/>
        <end position="18"/>
    </location>
</feature>
<organism evidence="2 3">
    <name type="scientific">Flavobacterium rakeshii</name>
    <dbReference type="NCBI Taxonomy" id="1038845"/>
    <lineage>
        <taxon>Bacteria</taxon>
        <taxon>Pseudomonadati</taxon>
        <taxon>Bacteroidota</taxon>
        <taxon>Flavobacteriia</taxon>
        <taxon>Flavobacteriales</taxon>
        <taxon>Flavobacteriaceae</taxon>
        <taxon>Flavobacterium</taxon>
    </lineage>
</organism>
<dbReference type="InterPro" id="IPR011990">
    <property type="entry name" value="TPR-like_helical_dom_sf"/>
</dbReference>
<feature type="chain" id="PRO_5026690492" evidence="1">
    <location>
        <begin position="19"/>
        <end position="180"/>
    </location>
</feature>
<evidence type="ECO:0000256" key="1">
    <source>
        <dbReference type="SAM" id="SignalP"/>
    </source>
</evidence>
<dbReference type="RefSeq" id="WP_157483447.1">
    <property type="nucleotide sequence ID" value="NZ_WOWP01000037.1"/>
</dbReference>
<dbReference type="OrthoDB" id="1343390at2"/>
<dbReference type="SUPFAM" id="SSF48452">
    <property type="entry name" value="TPR-like"/>
    <property type="match status" value="1"/>
</dbReference>
<dbReference type="EMBL" id="WOWP01000037">
    <property type="protein sequence ID" value="MUV04234.1"/>
    <property type="molecule type" value="Genomic_DNA"/>
</dbReference>
<evidence type="ECO:0000313" key="3">
    <source>
        <dbReference type="Proteomes" id="UP000433945"/>
    </source>
</evidence>
<gene>
    <name evidence="2" type="ORF">GN157_10985</name>
</gene>
<accession>A0A6N8HCI3</accession>
<sequence>MRYLTSLLFLGFCLTANAQNYPKYKTTRVKDTVFAQPEKTDEIIIAETQLAEEPKSEFDELFEKARQLAVAKEFKQAVVIFNEALVISPPENEYLVLLLRGNCYFSLREFDQCISDYTRALEETKLPHENVKGNLCLMRGLAYGSRDGEGDKERKCADIAVARATGALSGDVTMLEEGCD</sequence>
<comment type="caution">
    <text evidence="2">The sequence shown here is derived from an EMBL/GenBank/DDBJ whole genome shotgun (WGS) entry which is preliminary data.</text>
</comment>
<reference evidence="2 3" key="1">
    <citation type="submission" date="2019-12" db="EMBL/GenBank/DDBJ databases">
        <authorList>
            <person name="Sun J.-Q."/>
        </authorList>
    </citation>
    <scope>NUCLEOTIDE SEQUENCE [LARGE SCALE GENOMIC DNA]</scope>
    <source>
        <strain evidence="2 3">JCM 17928</strain>
    </source>
</reference>
<proteinExistence type="predicted"/>